<proteinExistence type="predicted"/>
<keyword evidence="3" id="KW-0472">Membrane</keyword>
<feature type="compositionally biased region" description="Basic and acidic residues" evidence="2">
    <location>
        <begin position="10"/>
        <end position="28"/>
    </location>
</feature>
<feature type="transmembrane region" description="Helical" evidence="3">
    <location>
        <begin position="543"/>
        <end position="561"/>
    </location>
</feature>
<reference evidence="5 6" key="1">
    <citation type="submission" date="2022-12" db="EMBL/GenBank/DDBJ databases">
        <title>Chromosome-level genome of Tegillarca granosa.</title>
        <authorList>
            <person name="Kim J."/>
        </authorList>
    </citation>
    <scope>NUCLEOTIDE SEQUENCE [LARGE SCALE GENOMIC DNA]</scope>
    <source>
        <strain evidence="5">Teg-2019</strain>
        <tissue evidence="5">Adductor muscle</tissue>
    </source>
</reference>
<comment type="subcellular location">
    <subcellularLocation>
        <location evidence="1">Membrane</location>
        <topology evidence="1">Multi-pass membrane protein</topology>
    </subcellularLocation>
</comment>
<evidence type="ECO:0000259" key="4">
    <source>
        <dbReference type="PROSITE" id="PS50850"/>
    </source>
</evidence>
<feature type="transmembrane region" description="Helical" evidence="3">
    <location>
        <begin position="72"/>
        <end position="92"/>
    </location>
</feature>
<keyword evidence="6" id="KW-1185">Reference proteome</keyword>
<dbReference type="Pfam" id="PF07690">
    <property type="entry name" value="MFS_1"/>
    <property type="match status" value="2"/>
</dbReference>
<dbReference type="CDD" id="cd17352">
    <property type="entry name" value="MFS_MCT_SLC16"/>
    <property type="match status" value="1"/>
</dbReference>
<dbReference type="InterPro" id="IPR036259">
    <property type="entry name" value="MFS_trans_sf"/>
</dbReference>
<dbReference type="Proteomes" id="UP001217089">
    <property type="component" value="Unassembled WGS sequence"/>
</dbReference>
<evidence type="ECO:0000313" key="6">
    <source>
        <dbReference type="Proteomes" id="UP001217089"/>
    </source>
</evidence>
<feature type="domain" description="Major facilitator superfamily (MFS) profile" evidence="4">
    <location>
        <begin position="414"/>
        <end position="631"/>
    </location>
</feature>
<dbReference type="PANTHER" id="PTHR11360:SF284">
    <property type="entry name" value="EG:103B4.3 PROTEIN-RELATED"/>
    <property type="match status" value="1"/>
</dbReference>
<feature type="transmembrane region" description="Helical" evidence="3">
    <location>
        <begin position="517"/>
        <end position="536"/>
    </location>
</feature>
<comment type="caution">
    <text evidence="5">The sequence shown here is derived from an EMBL/GenBank/DDBJ whole genome shotgun (WGS) entry which is preliminary data.</text>
</comment>
<feature type="compositionally biased region" description="Basic and acidic residues" evidence="2">
    <location>
        <begin position="257"/>
        <end position="276"/>
    </location>
</feature>
<dbReference type="InterPro" id="IPR011701">
    <property type="entry name" value="MFS"/>
</dbReference>
<evidence type="ECO:0000256" key="3">
    <source>
        <dbReference type="SAM" id="Phobius"/>
    </source>
</evidence>
<evidence type="ECO:0000313" key="5">
    <source>
        <dbReference type="EMBL" id="KAJ8316335.1"/>
    </source>
</evidence>
<feature type="transmembrane region" description="Helical" evidence="3">
    <location>
        <begin position="486"/>
        <end position="511"/>
    </location>
</feature>
<accession>A0ABQ9FKX9</accession>
<dbReference type="PANTHER" id="PTHR11360">
    <property type="entry name" value="MONOCARBOXYLATE TRANSPORTER"/>
    <property type="match status" value="1"/>
</dbReference>
<keyword evidence="3" id="KW-0812">Transmembrane</keyword>
<dbReference type="InterPro" id="IPR050327">
    <property type="entry name" value="Proton-linked_MCT"/>
</dbReference>
<feature type="transmembrane region" description="Helical" evidence="3">
    <location>
        <begin position="417"/>
        <end position="436"/>
    </location>
</feature>
<protein>
    <recommendedName>
        <fullName evidence="4">Major facilitator superfamily (MFS) profile domain-containing protein</fullName>
    </recommendedName>
</protein>
<dbReference type="InterPro" id="IPR020846">
    <property type="entry name" value="MFS_dom"/>
</dbReference>
<gene>
    <name evidence="5" type="ORF">KUTeg_006349</name>
</gene>
<feature type="transmembrane region" description="Helical" evidence="3">
    <location>
        <begin position="158"/>
        <end position="180"/>
    </location>
</feature>
<dbReference type="SUPFAM" id="SSF103473">
    <property type="entry name" value="MFS general substrate transporter"/>
    <property type="match status" value="1"/>
</dbReference>
<feature type="region of interest" description="Disordered" evidence="2">
    <location>
        <begin position="1"/>
        <end position="28"/>
    </location>
</feature>
<feature type="transmembrane region" description="Helical" evidence="3">
    <location>
        <begin position="127"/>
        <end position="146"/>
    </location>
</feature>
<feature type="compositionally biased region" description="Polar residues" evidence="2">
    <location>
        <begin position="278"/>
        <end position="297"/>
    </location>
</feature>
<organism evidence="5 6">
    <name type="scientific">Tegillarca granosa</name>
    <name type="common">Malaysian cockle</name>
    <name type="synonym">Anadara granosa</name>
    <dbReference type="NCBI Taxonomy" id="220873"/>
    <lineage>
        <taxon>Eukaryota</taxon>
        <taxon>Metazoa</taxon>
        <taxon>Spiralia</taxon>
        <taxon>Lophotrochozoa</taxon>
        <taxon>Mollusca</taxon>
        <taxon>Bivalvia</taxon>
        <taxon>Autobranchia</taxon>
        <taxon>Pteriomorphia</taxon>
        <taxon>Arcoida</taxon>
        <taxon>Arcoidea</taxon>
        <taxon>Arcidae</taxon>
        <taxon>Tegillarca</taxon>
    </lineage>
</organism>
<dbReference type="PROSITE" id="PS50850">
    <property type="entry name" value="MFS"/>
    <property type="match status" value="1"/>
</dbReference>
<name>A0ABQ9FKX9_TEGGR</name>
<evidence type="ECO:0000256" key="1">
    <source>
        <dbReference type="ARBA" id="ARBA00004141"/>
    </source>
</evidence>
<sequence length="631" mass="69224">MTATTFNDTCSEKDLDLETEPEPRPKSKCPDGGWGWMIVFASFVCNVIVDGICFSFGIFAQEIIKSFDADHSKSALVGSLLVGCYLMAGPVVSALANRFGCRKVTILGSVLTCVAFLISTNSPSIEVLILTYGIIGGIGSLIFAPLNKKLIEEYDWRQSTVIIAGIVLHCAICGALFRPLKKANNKRMKRGVVQRGSIMKALIAGKRTNKSNSYLHRLKEQLGFSSRSLNKSKNSLIISSFLPAKLQIDSQPQTPVQEKKEVKRERKRDFERRRDSGCGNSLSGSPKAQNNNYNSLPQEDPWEQGTTSNLLETNTNSVSLSSVTGSLATVTRENGNAGSYYSLQEPNVLQNSNTNNNQLLPPPAQCIMGNSIMSGQYSASVRTFVYSEEDEEQPPCCCQPILDMFDLSLFKDKAFDLYAVCSFLNMLGFYIPFFFLPEMVNLILQDDDSDGVALILAIIGLSTTVGRVVAGWIADRPWADAIHINNTSLVLAGVVTILCPFCTGMGLLYLFAVGFGLFTAAFLSLRSIVLVELIGLERLTSSFGLLILFQGFASVAGPPLAGWLMDTTGSPDTVFYMAGALLALAGILGYPLRRFKQCRNPDEEEDPYGYRYNSEQEMIETVKMAQYETTM</sequence>
<dbReference type="Gene3D" id="1.20.1250.20">
    <property type="entry name" value="MFS general substrate transporter like domains"/>
    <property type="match status" value="2"/>
</dbReference>
<feature type="transmembrane region" description="Helical" evidence="3">
    <location>
        <begin position="573"/>
        <end position="592"/>
    </location>
</feature>
<feature type="region of interest" description="Disordered" evidence="2">
    <location>
        <begin position="249"/>
        <end position="309"/>
    </location>
</feature>
<feature type="transmembrane region" description="Helical" evidence="3">
    <location>
        <begin position="451"/>
        <end position="474"/>
    </location>
</feature>
<feature type="transmembrane region" description="Helical" evidence="3">
    <location>
        <begin position="34"/>
        <end position="60"/>
    </location>
</feature>
<dbReference type="EMBL" id="JARBDR010000328">
    <property type="protein sequence ID" value="KAJ8316335.1"/>
    <property type="molecule type" value="Genomic_DNA"/>
</dbReference>
<evidence type="ECO:0000256" key="2">
    <source>
        <dbReference type="SAM" id="MobiDB-lite"/>
    </source>
</evidence>
<keyword evidence="3" id="KW-1133">Transmembrane helix</keyword>